<dbReference type="Proteomes" id="UP001321520">
    <property type="component" value="Chromosome"/>
</dbReference>
<dbReference type="RefSeq" id="WP_301417588.1">
    <property type="nucleotide sequence ID" value="NZ_CP098023.1"/>
</dbReference>
<evidence type="ECO:0000313" key="3">
    <source>
        <dbReference type="Proteomes" id="UP001321520"/>
    </source>
</evidence>
<name>A0ABY9ECX2_9GAMM</name>
<sequence length="150" mass="16192">MIRDAVPALLTLLLVLAVSACGQPKEEQAVEKEPQIAEDPAQAEVAAKPTVPDPGVLVWVYRASGRKQCEGGGMTMQQSLARLQENGVMVQASRCGMRTDRMYPSMCGAPTGDILLHQVSMDALEATLELGYNPAEQVQYQTVECRDNSA</sequence>
<gene>
    <name evidence="2" type="ORF">M8T91_05455</name>
</gene>
<organism evidence="2 3">
    <name type="scientific">Microbulbifer spongiae</name>
    <dbReference type="NCBI Taxonomy" id="2944933"/>
    <lineage>
        <taxon>Bacteria</taxon>
        <taxon>Pseudomonadati</taxon>
        <taxon>Pseudomonadota</taxon>
        <taxon>Gammaproteobacteria</taxon>
        <taxon>Cellvibrionales</taxon>
        <taxon>Microbulbiferaceae</taxon>
        <taxon>Microbulbifer</taxon>
    </lineage>
</organism>
<feature type="signal peptide" evidence="1">
    <location>
        <begin position="1"/>
        <end position="22"/>
    </location>
</feature>
<keyword evidence="1" id="KW-0732">Signal</keyword>
<evidence type="ECO:0000256" key="1">
    <source>
        <dbReference type="SAM" id="SignalP"/>
    </source>
</evidence>
<feature type="chain" id="PRO_5046723292" description="Lipoprotein" evidence="1">
    <location>
        <begin position="23"/>
        <end position="150"/>
    </location>
</feature>
<protein>
    <recommendedName>
        <fullName evidence="4">Lipoprotein</fullName>
    </recommendedName>
</protein>
<keyword evidence="3" id="KW-1185">Reference proteome</keyword>
<evidence type="ECO:0008006" key="4">
    <source>
        <dbReference type="Google" id="ProtNLM"/>
    </source>
</evidence>
<evidence type="ECO:0000313" key="2">
    <source>
        <dbReference type="EMBL" id="WKD50873.1"/>
    </source>
</evidence>
<proteinExistence type="predicted"/>
<accession>A0ABY9ECX2</accession>
<reference evidence="2 3" key="1">
    <citation type="submission" date="2022-05" db="EMBL/GenBank/DDBJ databases">
        <title>Microbulbifer sp. nov., isolated from sponge.</title>
        <authorList>
            <person name="Gao L."/>
        </authorList>
    </citation>
    <scope>NUCLEOTIDE SEQUENCE [LARGE SCALE GENOMIC DNA]</scope>
    <source>
        <strain evidence="2 3">MI-G</strain>
    </source>
</reference>
<dbReference type="PROSITE" id="PS51257">
    <property type="entry name" value="PROKAR_LIPOPROTEIN"/>
    <property type="match status" value="1"/>
</dbReference>
<dbReference type="EMBL" id="CP098023">
    <property type="protein sequence ID" value="WKD50873.1"/>
    <property type="molecule type" value="Genomic_DNA"/>
</dbReference>